<sequence>MKEQDKSLLKQFIELRASILQLRCLYDPDLHGSCSDVSSVGSGSTYSLNEPAGAGMAYSNSISSNINKIHINSSSNCNVLKSPHQLRRMLLMGGVNPSALTHLASANFPDLYTVSVVSARGAGNLTAAFQTSAHPTTISKSILKKWPTRLLARIGMAEDRKREIAQFGIDLDQVLKKIRRIERSLEDDSDDL</sequence>
<proteinExistence type="predicted"/>
<protein>
    <submittedName>
        <fullName evidence="1">Uncharacterized protein</fullName>
    </submittedName>
</protein>
<keyword evidence="2" id="KW-1185">Reference proteome</keyword>
<evidence type="ECO:0000313" key="2">
    <source>
        <dbReference type="Proteomes" id="UP000762676"/>
    </source>
</evidence>
<reference evidence="1 2" key="1">
    <citation type="journal article" date="2021" name="Elife">
        <title>Chloroplast acquisition without the gene transfer in kleptoplastic sea slugs, Plakobranchus ocellatus.</title>
        <authorList>
            <person name="Maeda T."/>
            <person name="Takahashi S."/>
            <person name="Yoshida T."/>
            <person name="Shimamura S."/>
            <person name="Takaki Y."/>
            <person name="Nagai Y."/>
            <person name="Toyoda A."/>
            <person name="Suzuki Y."/>
            <person name="Arimoto A."/>
            <person name="Ishii H."/>
            <person name="Satoh N."/>
            <person name="Nishiyama T."/>
            <person name="Hasebe M."/>
            <person name="Maruyama T."/>
            <person name="Minagawa J."/>
            <person name="Obokata J."/>
            <person name="Shigenobu S."/>
        </authorList>
    </citation>
    <scope>NUCLEOTIDE SEQUENCE [LARGE SCALE GENOMIC DNA]</scope>
</reference>
<dbReference type="AlphaFoldDB" id="A0AAV4JHC9"/>
<name>A0AAV4JHC9_9GAST</name>
<dbReference type="EMBL" id="BMAT01003102">
    <property type="protein sequence ID" value="GFS20382.1"/>
    <property type="molecule type" value="Genomic_DNA"/>
</dbReference>
<comment type="caution">
    <text evidence="1">The sequence shown here is derived from an EMBL/GenBank/DDBJ whole genome shotgun (WGS) entry which is preliminary data.</text>
</comment>
<accession>A0AAV4JHC9</accession>
<evidence type="ECO:0000313" key="1">
    <source>
        <dbReference type="EMBL" id="GFS20382.1"/>
    </source>
</evidence>
<organism evidence="1 2">
    <name type="scientific">Elysia marginata</name>
    <dbReference type="NCBI Taxonomy" id="1093978"/>
    <lineage>
        <taxon>Eukaryota</taxon>
        <taxon>Metazoa</taxon>
        <taxon>Spiralia</taxon>
        <taxon>Lophotrochozoa</taxon>
        <taxon>Mollusca</taxon>
        <taxon>Gastropoda</taxon>
        <taxon>Heterobranchia</taxon>
        <taxon>Euthyneura</taxon>
        <taxon>Panpulmonata</taxon>
        <taxon>Sacoglossa</taxon>
        <taxon>Placobranchoidea</taxon>
        <taxon>Plakobranchidae</taxon>
        <taxon>Elysia</taxon>
    </lineage>
</organism>
<gene>
    <name evidence="1" type="ORF">ElyMa_001569300</name>
</gene>
<dbReference type="Proteomes" id="UP000762676">
    <property type="component" value="Unassembled WGS sequence"/>
</dbReference>